<keyword evidence="3" id="KW-0677">Repeat</keyword>
<feature type="domain" description="FYVE-type" evidence="9">
    <location>
        <begin position="187"/>
        <end position="255"/>
    </location>
</feature>
<dbReference type="InterPro" id="IPR032675">
    <property type="entry name" value="LRR_dom_sf"/>
</dbReference>
<proteinExistence type="predicted"/>
<dbReference type="EMBL" id="KB007811">
    <property type="protein sequence ID" value="ELR24633.1"/>
    <property type="molecule type" value="Genomic_DNA"/>
</dbReference>
<evidence type="ECO:0000256" key="7">
    <source>
        <dbReference type="SAM" id="Coils"/>
    </source>
</evidence>
<dbReference type="InterPro" id="IPR001611">
    <property type="entry name" value="Leu-rich_rpt"/>
</dbReference>
<dbReference type="InterPro" id="IPR017455">
    <property type="entry name" value="Znf_FYVE-rel"/>
</dbReference>
<feature type="region of interest" description="Disordered" evidence="8">
    <location>
        <begin position="887"/>
        <end position="945"/>
    </location>
</feature>
<dbReference type="KEGG" id="acan:ACA1_172180"/>
<dbReference type="SUPFAM" id="SSF52058">
    <property type="entry name" value="L domain-like"/>
    <property type="match status" value="1"/>
</dbReference>
<name>L8HIY0_ACACF</name>
<feature type="compositionally biased region" description="Basic and acidic residues" evidence="8">
    <location>
        <begin position="628"/>
        <end position="660"/>
    </location>
</feature>
<keyword evidence="7" id="KW-0175">Coiled coil</keyword>
<evidence type="ECO:0000313" key="12">
    <source>
        <dbReference type="Proteomes" id="UP000011083"/>
    </source>
</evidence>
<dbReference type="SMART" id="SM00369">
    <property type="entry name" value="LRR_TYP"/>
    <property type="match status" value="2"/>
</dbReference>
<dbReference type="InterPro" id="IPR003591">
    <property type="entry name" value="Leu-rich_rpt_typical-subtyp"/>
</dbReference>
<feature type="compositionally biased region" description="Basic and acidic residues" evidence="8">
    <location>
        <begin position="445"/>
        <end position="481"/>
    </location>
</feature>
<feature type="compositionally biased region" description="Polar residues" evidence="8">
    <location>
        <begin position="292"/>
        <end position="304"/>
    </location>
</feature>
<feature type="region of interest" description="Disordered" evidence="8">
    <location>
        <begin position="445"/>
        <end position="525"/>
    </location>
</feature>
<evidence type="ECO:0000256" key="3">
    <source>
        <dbReference type="ARBA" id="ARBA00022737"/>
    </source>
</evidence>
<organism evidence="11 12">
    <name type="scientific">Acanthamoeba castellanii (strain ATCC 30010 / Neff)</name>
    <dbReference type="NCBI Taxonomy" id="1257118"/>
    <lineage>
        <taxon>Eukaryota</taxon>
        <taxon>Amoebozoa</taxon>
        <taxon>Discosea</taxon>
        <taxon>Longamoebia</taxon>
        <taxon>Centramoebida</taxon>
        <taxon>Acanthamoebidae</taxon>
        <taxon>Acanthamoeba</taxon>
    </lineage>
</organism>
<dbReference type="GO" id="GO:0005096">
    <property type="term" value="F:GTPase activator activity"/>
    <property type="evidence" value="ECO:0007669"/>
    <property type="project" value="TreeGrafter"/>
</dbReference>
<feature type="compositionally biased region" description="Acidic residues" evidence="8">
    <location>
        <begin position="337"/>
        <end position="351"/>
    </location>
</feature>
<feature type="compositionally biased region" description="Basic and acidic residues" evidence="8">
    <location>
        <begin position="564"/>
        <end position="599"/>
    </location>
</feature>
<evidence type="ECO:0000313" key="11">
    <source>
        <dbReference type="EMBL" id="ELR24633.1"/>
    </source>
</evidence>
<dbReference type="Pfam" id="PF01363">
    <property type="entry name" value="FYVE"/>
    <property type="match status" value="1"/>
</dbReference>
<evidence type="ECO:0000256" key="5">
    <source>
        <dbReference type="ARBA" id="ARBA00022833"/>
    </source>
</evidence>
<sequence>MKKAAPSAPVGSLATSPSTLVVGGTDDDLSVTIKLDEKKLKAVPPEWVTRWVEDGAFAASVRVLSLRNNQLRQLPPEIGYLKNLEALHLDNNQLTAWPEEMASLRKLKMLTFEGNDQLKELPFFDQFPELRSLKVTRRVNYRIPIKVAAGGGDAILDYLRTIRVLSERLAPQKLVVSFDPKAHWIPDKDAPGCAECKVRFSVFTWRLTSAYYYQYHCDLCGKNFCFKELSPQKMPIPYLSLSPAEVCTDCHRCLAQTASAFSSSNVNRVRIPPHTSDETLAVSDSGKRRSRPTTPRTAEAQQPVNGHELRKRESEGGQLSPRQAGDDPKGKEKEGTTDDEDDDETSSDDAEVDPRKLLEKWKIQSLAKLREETKRGIELMKKEITEAKDRELRELRRETDILRAELVAEKRRKDRGKQREKIDREVQLQTELAKKKDEVAALQDKLSKANKGREQLQSKLRNIRESTKSMADLRRDSRRDAVAGTGDVQEVSRREELEAREKEVAERERELKERGEQLERARAEREAEVLEKAEISSRITELAKMVEDERAKSERIEAEWSLARDSERVRREQEAKLNSELQERAELEQRERAKSEERLQALAQQLDAAQREKRELEHAIRAELNAKAAERESEVKSESEAKEREWQRRESEAARKIDEEARLRQEALQKLASVERELAEAKAQRGEEEGEQMRQLRERIAQLQAELEQERAQVAKATKALEAQLAQAAGALTQAKNESDEREKRISSLLAAEKERETAKSESEAARRQAEERSAEVERRSQEEKREWMRREDELRAALAEERKRKDDALETIESMTMDLDSARRDSQSIAQRLTEEKRAALVEESAKAHALQATVDQLQGQLNEARSHGASATSAIEARLAAQAQALAAAQAEADQKARRATELEAEVGRLRAKSESDKSESEERAKSAAREHDAEKAKSADLQAKLAALEKELEQSRAQEAQKQASVDAVGQKLAALQSELLAKEQAVVEAREKQELLVAELKRAQSEAADHDKKVVELRESLDAATCRAGQRGELEEQETAKAQAELIEARRAVERAEQLLSQEREQRARFEHELEIAAQKLKATCEQRRRESESSSDALEASVSVVAAEELAELQHKIGNLETLLEAMRDEVKRAHEAEEEADRFKESNEQELHELRELVKEKDNQLRRTRQRMNNRVSQLILGMEEGEGLEALRQQLDEKEKELEEAKAKAVEEGRIQLAKVMKLVEDKAKEMKKMKKQLKEVKKKSKTSEIELEKAQAKILLYEEQLQHEKNGLLGKEKMSLISKIEQLKTHELQLMEELSNMQSRKRAPSFSALPLLKGTTKAKLLGSLSAMPAEDAEQLKKEKKELKEKERKEKEDKKERKRKEKEKEKMQAGKDPKAITPRGLGKKGDKKLPQNPVFGVSLEEIHQKDPSRTVPRVVERLVQYLEEHEVFETEGIFRKSGRNLSIDALRKEFDFAGQGKEDDVSLVDDENVGIHEVAGTLKLFLQMLPEPPLSYQLYNSYIALQDTFESLRREKTEQEEEVCREEYLASLVALLKQLPKANLDLLFYILKFCNKLSKSAEQTKMTSHNLSLIFSPSLCSPEVPDITYQTQMPKLGGMVKTMMDEVFAIEAAVCSTSSH</sequence>
<dbReference type="InterPro" id="IPR008936">
    <property type="entry name" value="Rho_GTPase_activation_prot"/>
</dbReference>
<dbReference type="OMA" id="EEMDNRM"/>
<dbReference type="OrthoDB" id="19923at2759"/>
<dbReference type="RefSeq" id="XP_004356533.1">
    <property type="nucleotide sequence ID" value="XM_004356480.1"/>
</dbReference>
<feature type="compositionally biased region" description="Basic and acidic residues" evidence="8">
    <location>
        <begin position="324"/>
        <end position="336"/>
    </location>
</feature>
<keyword evidence="1" id="KW-0433">Leucine-rich repeat</keyword>
<dbReference type="VEuPathDB" id="AmoebaDB:ACA1_172180"/>
<feature type="region of interest" description="Disordered" evidence="8">
    <location>
        <begin position="564"/>
        <end position="660"/>
    </location>
</feature>
<dbReference type="InterPro" id="IPR013083">
    <property type="entry name" value="Znf_RING/FYVE/PHD"/>
</dbReference>
<feature type="compositionally biased region" description="Basic and acidic residues" evidence="8">
    <location>
        <begin position="1373"/>
        <end position="1385"/>
    </location>
</feature>
<dbReference type="STRING" id="1257118.L8HIY0"/>
<evidence type="ECO:0000256" key="2">
    <source>
        <dbReference type="ARBA" id="ARBA00022723"/>
    </source>
</evidence>
<accession>L8HIY0</accession>
<dbReference type="GO" id="GO:0008270">
    <property type="term" value="F:zinc ion binding"/>
    <property type="evidence" value="ECO:0007669"/>
    <property type="project" value="UniProtKB-KW"/>
</dbReference>
<feature type="coiled-coil region" evidence="7">
    <location>
        <begin position="1115"/>
        <end position="1312"/>
    </location>
</feature>
<dbReference type="Proteomes" id="UP000011083">
    <property type="component" value="Unassembled WGS sequence"/>
</dbReference>
<evidence type="ECO:0000259" key="9">
    <source>
        <dbReference type="PROSITE" id="PS50178"/>
    </source>
</evidence>
<feature type="compositionally biased region" description="Basic and acidic residues" evidence="8">
    <location>
        <begin position="1354"/>
        <end position="1366"/>
    </location>
</feature>
<dbReference type="PANTHER" id="PTHR45808:SF2">
    <property type="entry name" value="RHO GTPASE-ACTIVATING PROTEIN 68F"/>
    <property type="match status" value="1"/>
</dbReference>
<dbReference type="PANTHER" id="PTHR45808">
    <property type="entry name" value="RHO GTPASE-ACTIVATING PROTEIN 68F"/>
    <property type="match status" value="1"/>
</dbReference>
<evidence type="ECO:0000259" key="10">
    <source>
        <dbReference type="PROSITE" id="PS50238"/>
    </source>
</evidence>
<dbReference type="GeneID" id="14925655"/>
<feature type="region of interest" description="Disordered" evidence="8">
    <location>
        <begin position="676"/>
        <end position="695"/>
    </location>
</feature>
<protein>
    <submittedName>
        <fullName evidence="11">RhoGAP domain containing protein</fullName>
    </submittedName>
</protein>
<keyword evidence="12" id="KW-1185">Reference proteome</keyword>
<feature type="domain" description="Rho-GAP" evidence="10">
    <location>
        <begin position="1408"/>
        <end position="1618"/>
    </location>
</feature>
<dbReference type="PROSITE" id="PS50238">
    <property type="entry name" value="RHOGAP"/>
    <property type="match status" value="1"/>
</dbReference>
<dbReference type="Pfam" id="PF13855">
    <property type="entry name" value="LRR_8"/>
    <property type="match status" value="1"/>
</dbReference>
<dbReference type="InterPro" id="IPR011011">
    <property type="entry name" value="Znf_FYVE_PHD"/>
</dbReference>
<dbReference type="PROSITE" id="PS50178">
    <property type="entry name" value="ZF_FYVE"/>
    <property type="match status" value="1"/>
</dbReference>
<gene>
    <name evidence="11" type="ORF">ACA1_172180</name>
</gene>
<dbReference type="Gene3D" id="1.10.555.10">
    <property type="entry name" value="Rho GTPase activation protein"/>
    <property type="match status" value="1"/>
</dbReference>
<reference evidence="11 12" key="1">
    <citation type="journal article" date="2013" name="Genome Biol.">
        <title>Genome of Acanthamoeba castellanii highlights extensive lateral gene transfer and early evolution of tyrosine kinase signaling.</title>
        <authorList>
            <person name="Clarke M."/>
            <person name="Lohan A.J."/>
            <person name="Liu B."/>
            <person name="Lagkouvardos I."/>
            <person name="Roy S."/>
            <person name="Zafar N."/>
            <person name="Bertelli C."/>
            <person name="Schilde C."/>
            <person name="Kianianmomeni A."/>
            <person name="Burglin T.R."/>
            <person name="Frech C."/>
            <person name="Turcotte B."/>
            <person name="Kopec K.O."/>
            <person name="Synnott J.M."/>
            <person name="Choo C."/>
            <person name="Paponov I."/>
            <person name="Finkler A."/>
            <person name="Soon Heng Tan C."/>
            <person name="Hutchins A.P."/>
            <person name="Weinmeier T."/>
            <person name="Rattei T."/>
            <person name="Chu J.S."/>
            <person name="Gimenez G."/>
            <person name="Irimia M."/>
            <person name="Rigden D.J."/>
            <person name="Fitzpatrick D.A."/>
            <person name="Lorenzo-Morales J."/>
            <person name="Bateman A."/>
            <person name="Chiu C.H."/>
            <person name="Tang P."/>
            <person name="Hegemann P."/>
            <person name="Fromm H."/>
            <person name="Raoult D."/>
            <person name="Greub G."/>
            <person name="Miranda-Saavedra D."/>
            <person name="Chen N."/>
            <person name="Nash P."/>
            <person name="Ginger M.L."/>
            <person name="Horn M."/>
            <person name="Schaap P."/>
            <person name="Caler L."/>
            <person name="Loftus B."/>
        </authorList>
    </citation>
    <scope>NUCLEOTIDE SEQUENCE [LARGE SCALE GENOMIC DNA]</scope>
    <source>
        <strain evidence="11 12">Neff</strain>
    </source>
</reference>
<feature type="region of interest" description="Disordered" evidence="8">
    <location>
        <begin position="1354"/>
        <end position="1403"/>
    </location>
</feature>
<dbReference type="InterPro" id="IPR000306">
    <property type="entry name" value="Znf_FYVE"/>
</dbReference>
<feature type="region of interest" description="Disordered" evidence="8">
    <location>
        <begin position="266"/>
        <end position="353"/>
    </location>
</feature>
<dbReference type="InterPro" id="IPR000198">
    <property type="entry name" value="RhoGAP_dom"/>
</dbReference>
<feature type="compositionally biased region" description="Basic and acidic residues" evidence="8">
    <location>
        <begin position="609"/>
        <end position="621"/>
    </location>
</feature>
<keyword evidence="4 6" id="KW-0863">Zinc-finger</keyword>
<keyword evidence="5" id="KW-0862">Zinc</keyword>
<evidence type="ECO:0000256" key="8">
    <source>
        <dbReference type="SAM" id="MobiDB-lite"/>
    </source>
</evidence>
<feature type="region of interest" description="Disordered" evidence="8">
    <location>
        <begin position="731"/>
        <end position="791"/>
    </location>
</feature>
<feature type="compositionally biased region" description="Basic and acidic residues" evidence="8">
    <location>
        <begin position="490"/>
        <end position="525"/>
    </location>
</feature>
<dbReference type="SUPFAM" id="SSF57903">
    <property type="entry name" value="FYVE/PHD zinc finger"/>
    <property type="match status" value="1"/>
</dbReference>
<evidence type="ECO:0000256" key="1">
    <source>
        <dbReference type="ARBA" id="ARBA00022614"/>
    </source>
</evidence>
<dbReference type="SMART" id="SM00064">
    <property type="entry name" value="FYVE"/>
    <property type="match status" value="1"/>
</dbReference>
<dbReference type="Gene3D" id="3.80.10.10">
    <property type="entry name" value="Ribonuclease Inhibitor"/>
    <property type="match status" value="1"/>
</dbReference>
<evidence type="ECO:0000256" key="4">
    <source>
        <dbReference type="ARBA" id="ARBA00022771"/>
    </source>
</evidence>
<feature type="compositionally biased region" description="Basic and acidic residues" evidence="8">
    <location>
        <begin position="895"/>
        <end position="941"/>
    </location>
</feature>
<dbReference type="SUPFAM" id="SSF48350">
    <property type="entry name" value="GTPase activation domain, GAP"/>
    <property type="match status" value="1"/>
</dbReference>
<keyword evidence="2" id="KW-0479">Metal-binding</keyword>
<dbReference type="GO" id="GO:0007264">
    <property type="term" value="P:small GTPase-mediated signal transduction"/>
    <property type="evidence" value="ECO:0007669"/>
    <property type="project" value="TreeGrafter"/>
</dbReference>
<dbReference type="Gene3D" id="3.30.40.10">
    <property type="entry name" value="Zinc/RING finger domain, C3HC4 (zinc finger)"/>
    <property type="match status" value="1"/>
</dbReference>
<dbReference type="CDD" id="cd00159">
    <property type="entry name" value="RhoGAP"/>
    <property type="match status" value="1"/>
</dbReference>
<feature type="compositionally biased region" description="Basic and acidic residues" evidence="8">
    <location>
        <begin position="737"/>
        <end position="791"/>
    </location>
</feature>
<evidence type="ECO:0000256" key="6">
    <source>
        <dbReference type="PROSITE-ProRule" id="PRU00091"/>
    </source>
</evidence>
<dbReference type="GO" id="GO:0005737">
    <property type="term" value="C:cytoplasm"/>
    <property type="evidence" value="ECO:0007669"/>
    <property type="project" value="TreeGrafter"/>
</dbReference>
<dbReference type="SMART" id="SM00324">
    <property type="entry name" value="RhoGAP"/>
    <property type="match status" value="1"/>
</dbReference>
<dbReference type="Pfam" id="PF00620">
    <property type="entry name" value="RhoGAP"/>
    <property type="match status" value="1"/>
</dbReference>